<gene>
    <name evidence="1" type="primary">orf104</name>
</gene>
<name>M1GLD1_9BASI</name>
<protein>
    <recommendedName>
        <fullName evidence="2">GIY-YIG endonuclease</fullName>
    </recommendedName>
</protein>
<dbReference type="GeneID" id="14658479"/>
<dbReference type="AlphaFoldDB" id="M1GLD1"/>
<dbReference type="Gene3D" id="3.40.1440.10">
    <property type="entry name" value="GIY-YIG endonuclease"/>
    <property type="match status" value="1"/>
</dbReference>
<dbReference type="InterPro" id="IPR035901">
    <property type="entry name" value="GIY-YIG_endonuc_sf"/>
</dbReference>
<dbReference type="EMBL" id="KC285586">
    <property type="protein sequence ID" value="AGE14613.1"/>
    <property type="molecule type" value="Genomic_DNA"/>
</dbReference>
<proteinExistence type="predicted"/>
<reference evidence="1" key="1">
    <citation type="submission" date="2012-12" db="EMBL/GenBank/DDBJ databases">
        <authorList>
            <person name="Lang B.F."/>
        </authorList>
    </citation>
    <scope>NUCLEOTIDE SEQUENCE</scope>
    <source>
        <strain evidence="1">MvSl135HT1</strain>
    </source>
</reference>
<dbReference type="RefSeq" id="YP_007475399.1">
    <property type="nucleotide sequence ID" value="NC_020353.1"/>
</dbReference>
<evidence type="ECO:0000313" key="1">
    <source>
        <dbReference type="EMBL" id="AGE14613.1"/>
    </source>
</evidence>
<keyword evidence="1" id="KW-0496">Mitochondrion</keyword>
<evidence type="ECO:0008006" key="2">
    <source>
        <dbReference type="Google" id="ProtNLM"/>
    </source>
</evidence>
<geneLocation type="mitochondrion" evidence="1"/>
<accession>M1GLD1</accession>
<sequence>MYLRLSNYYQAAYLKRGFSSSLICRSIYKNGLESFELLILELNPINLSEAEQRWIDFLGPEYNTQKMFFFLLKIDTSPNLIALVLITPSLVKPILLKIEKWCVP</sequence>
<organism evidence="1">
    <name type="scientific">Microbotryum lychnidis-dioicae</name>
    <dbReference type="NCBI Taxonomy" id="288795"/>
    <lineage>
        <taxon>Eukaryota</taxon>
        <taxon>Fungi</taxon>
        <taxon>Dikarya</taxon>
        <taxon>Basidiomycota</taxon>
        <taxon>Pucciniomycotina</taxon>
        <taxon>Microbotryomycetes</taxon>
        <taxon>Microbotryales</taxon>
        <taxon>Microbotryaceae</taxon>
        <taxon>Microbotryum</taxon>
    </lineage>
</organism>